<evidence type="ECO:0000256" key="3">
    <source>
        <dbReference type="ARBA" id="ARBA00022517"/>
    </source>
</evidence>
<feature type="region of interest" description="Disordered" evidence="10">
    <location>
        <begin position="96"/>
        <end position="154"/>
    </location>
</feature>
<dbReference type="InterPro" id="IPR022755">
    <property type="entry name" value="Znf_C2H2_jaz"/>
</dbReference>
<dbReference type="SUPFAM" id="SSF57667">
    <property type="entry name" value="beta-beta-alpha zinc fingers"/>
    <property type="match status" value="3"/>
</dbReference>
<dbReference type="AlphaFoldDB" id="A0A2N1JFQ0"/>
<sequence>MSGAVDTRHMGDEPVYTCVTCNIAYFSAHEQREHFRSDLHRYNMKRRVTDLAPVSAATFNDKVQERRAVLAQAQEPGQSGKCQVCNKLFSSQNAYRDHMQSKKHKEMEKKRANAPKRPDAPPRTAPPIEGTEQEGEHMDDETSMEQSMEQKIARARRIDPSAECLCCGVQQSSLEDNVAHMQSAHGFFLPERKYLVDPAGLMQYLADKVSVGNVCLWCNGKGRSFHDLESIRKHMLDKSHCKVAYDTQEDQLELSDFYDFRASYPDYQGSDWEDADDDAKPGDEMWVPDQEDEERLPDNNVRYGDSELELVLPSGARLGHRSLQRYYRQTLWQTPAAQTNANSGRALAHRLAGTHTAPSNLVVTSRGGNQVVARNHGEAKEANRHIREFRDQKRREQYKTKIGFRNNNQKHFRDQLLQ</sequence>
<reference evidence="12 13" key="1">
    <citation type="submission" date="2017-10" db="EMBL/GenBank/DDBJ databases">
        <title>A novel species of cold-tolerant Malassezia isolated from bats.</title>
        <authorList>
            <person name="Lorch J.M."/>
            <person name="Palmer J.M."/>
            <person name="Vanderwolf K.J."/>
            <person name="Schmidt K.Z."/>
            <person name="Verant M.L."/>
            <person name="Weller T.J."/>
            <person name="Blehert D.S."/>
        </authorList>
    </citation>
    <scope>NUCLEOTIDE SEQUENCE [LARGE SCALE GENOMIC DNA]</scope>
    <source>
        <strain evidence="12 13">NWHC:44797-103</strain>
    </source>
</reference>
<dbReference type="GO" id="GO:0003676">
    <property type="term" value="F:nucleic acid binding"/>
    <property type="evidence" value="ECO:0007669"/>
    <property type="project" value="InterPro"/>
</dbReference>
<dbReference type="GO" id="GO:0042273">
    <property type="term" value="P:ribosomal large subunit biogenesis"/>
    <property type="evidence" value="ECO:0007669"/>
    <property type="project" value="TreeGrafter"/>
</dbReference>
<dbReference type="EMBL" id="KZ454987">
    <property type="protein sequence ID" value="PKI85394.1"/>
    <property type="molecule type" value="Genomic_DNA"/>
</dbReference>
<dbReference type="PROSITE" id="PS50157">
    <property type="entry name" value="ZINC_FINGER_C2H2_2"/>
    <property type="match status" value="1"/>
</dbReference>
<evidence type="ECO:0000256" key="6">
    <source>
        <dbReference type="ARBA" id="ARBA00022771"/>
    </source>
</evidence>
<dbReference type="InterPro" id="IPR013087">
    <property type="entry name" value="Znf_C2H2_type"/>
</dbReference>
<keyword evidence="3" id="KW-0690">Ribosome biogenesis</keyword>
<dbReference type="InterPro" id="IPR036236">
    <property type="entry name" value="Znf_C2H2_sf"/>
</dbReference>
<dbReference type="InterPro" id="IPR040025">
    <property type="entry name" value="Znf622/Rei1/Reh1"/>
</dbReference>
<feature type="domain" description="C2H2-type" evidence="11">
    <location>
        <begin position="80"/>
        <end position="109"/>
    </location>
</feature>
<evidence type="ECO:0000256" key="2">
    <source>
        <dbReference type="ARBA" id="ARBA00022490"/>
    </source>
</evidence>
<dbReference type="PANTHER" id="PTHR13182">
    <property type="entry name" value="ZINC FINGER PROTEIN 622"/>
    <property type="match status" value="1"/>
</dbReference>
<comment type="subcellular location">
    <subcellularLocation>
        <location evidence="1">Cytoplasm</location>
    </subcellularLocation>
</comment>
<dbReference type="GO" id="GO:0008270">
    <property type="term" value="F:zinc ion binding"/>
    <property type="evidence" value="ECO:0007669"/>
    <property type="project" value="UniProtKB-KW"/>
</dbReference>
<keyword evidence="2" id="KW-0963">Cytoplasm</keyword>
<accession>A0A2N1JFQ0</accession>
<dbReference type="Pfam" id="PF12171">
    <property type="entry name" value="zf-C2H2_jaz"/>
    <property type="match status" value="1"/>
</dbReference>
<comment type="similarity">
    <text evidence="8">Belongs to the REI1 family.</text>
</comment>
<evidence type="ECO:0000256" key="10">
    <source>
        <dbReference type="SAM" id="MobiDB-lite"/>
    </source>
</evidence>
<keyword evidence="6 9" id="KW-0863">Zinc-finger</keyword>
<keyword evidence="5" id="KW-0677">Repeat</keyword>
<dbReference type="InterPro" id="IPR041661">
    <property type="entry name" value="ZN622/Rei1/Reh1_Znf-C2H2"/>
</dbReference>
<keyword evidence="7" id="KW-0862">Zinc</keyword>
<dbReference type="PANTHER" id="PTHR13182:SF8">
    <property type="entry name" value="CYTOPLASMIC 60S SUBUNIT BIOGENESIS FACTOR ZNF622"/>
    <property type="match status" value="1"/>
</dbReference>
<name>A0A2N1JFQ0_9BASI</name>
<feature type="compositionally biased region" description="Basic and acidic residues" evidence="10">
    <location>
        <begin position="96"/>
        <end position="120"/>
    </location>
</feature>
<evidence type="ECO:0000259" key="11">
    <source>
        <dbReference type="PROSITE" id="PS50157"/>
    </source>
</evidence>
<evidence type="ECO:0000256" key="5">
    <source>
        <dbReference type="ARBA" id="ARBA00022737"/>
    </source>
</evidence>
<evidence type="ECO:0000313" key="13">
    <source>
        <dbReference type="Proteomes" id="UP000232875"/>
    </source>
</evidence>
<proteinExistence type="inferred from homology"/>
<evidence type="ECO:0000256" key="8">
    <source>
        <dbReference type="ARBA" id="ARBA00034126"/>
    </source>
</evidence>
<protein>
    <recommendedName>
        <fullName evidence="11">C2H2-type domain-containing protein</fullName>
    </recommendedName>
</protein>
<keyword evidence="4" id="KW-0479">Metal-binding</keyword>
<evidence type="ECO:0000256" key="7">
    <source>
        <dbReference type="ARBA" id="ARBA00022833"/>
    </source>
</evidence>
<dbReference type="GO" id="GO:0005737">
    <property type="term" value="C:cytoplasm"/>
    <property type="evidence" value="ECO:0007669"/>
    <property type="project" value="UniProtKB-SubCell"/>
</dbReference>
<dbReference type="SMART" id="SM00451">
    <property type="entry name" value="ZnF_U1"/>
    <property type="match status" value="2"/>
</dbReference>
<dbReference type="Pfam" id="PF12756">
    <property type="entry name" value="zf-C2H2_2"/>
    <property type="match status" value="1"/>
</dbReference>
<dbReference type="GO" id="GO:0030687">
    <property type="term" value="C:preribosome, large subunit precursor"/>
    <property type="evidence" value="ECO:0007669"/>
    <property type="project" value="TreeGrafter"/>
</dbReference>
<evidence type="ECO:0000313" key="12">
    <source>
        <dbReference type="EMBL" id="PKI85394.1"/>
    </source>
</evidence>
<dbReference type="Proteomes" id="UP000232875">
    <property type="component" value="Unassembled WGS sequence"/>
</dbReference>
<dbReference type="SMART" id="SM00355">
    <property type="entry name" value="ZnF_C2H2"/>
    <property type="match status" value="4"/>
</dbReference>
<feature type="compositionally biased region" description="Acidic residues" evidence="10">
    <location>
        <begin position="131"/>
        <end position="143"/>
    </location>
</feature>
<dbReference type="InterPro" id="IPR003604">
    <property type="entry name" value="Matrin/U1-like-C_Znf_C2H2"/>
</dbReference>
<dbReference type="PROSITE" id="PS00028">
    <property type="entry name" value="ZINC_FINGER_C2H2_1"/>
    <property type="match status" value="2"/>
</dbReference>
<dbReference type="OrthoDB" id="19329at2759"/>
<dbReference type="STRING" id="2020962.A0A2N1JFQ0"/>
<gene>
    <name evidence="12" type="ORF">MVES_000234</name>
</gene>
<evidence type="ECO:0000256" key="1">
    <source>
        <dbReference type="ARBA" id="ARBA00004496"/>
    </source>
</evidence>
<organism evidence="12 13">
    <name type="scientific">Malassezia vespertilionis</name>
    <dbReference type="NCBI Taxonomy" id="2020962"/>
    <lineage>
        <taxon>Eukaryota</taxon>
        <taxon>Fungi</taxon>
        <taxon>Dikarya</taxon>
        <taxon>Basidiomycota</taxon>
        <taxon>Ustilaginomycotina</taxon>
        <taxon>Malasseziomycetes</taxon>
        <taxon>Malasseziales</taxon>
        <taxon>Malasseziaceae</taxon>
        <taxon>Malassezia</taxon>
    </lineage>
</organism>
<evidence type="ECO:0000256" key="9">
    <source>
        <dbReference type="PROSITE-ProRule" id="PRU00042"/>
    </source>
</evidence>
<evidence type="ECO:0000256" key="4">
    <source>
        <dbReference type="ARBA" id="ARBA00022723"/>
    </source>
</evidence>
<dbReference type="Gene3D" id="3.30.160.60">
    <property type="entry name" value="Classic Zinc Finger"/>
    <property type="match status" value="1"/>
</dbReference>
<keyword evidence="13" id="KW-1185">Reference proteome</keyword>
<feature type="region of interest" description="Disordered" evidence="10">
    <location>
        <begin position="268"/>
        <end position="298"/>
    </location>
</feature>